<keyword evidence="8" id="KW-1185">Reference proteome</keyword>
<feature type="modified residue" description="4-aspartylphosphate" evidence="4">
    <location>
        <position position="55"/>
    </location>
</feature>
<dbReference type="Pfam" id="PF00072">
    <property type="entry name" value="Response_reg"/>
    <property type="match status" value="1"/>
</dbReference>
<evidence type="ECO:0000256" key="3">
    <source>
        <dbReference type="ARBA" id="ARBA00023163"/>
    </source>
</evidence>
<dbReference type="Gene3D" id="1.10.10.10">
    <property type="entry name" value="Winged helix-like DNA-binding domain superfamily/Winged helix DNA-binding domain"/>
    <property type="match status" value="1"/>
</dbReference>
<dbReference type="Pfam" id="PF00196">
    <property type="entry name" value="GerE"/>
    <property type="match status" value="1"/>
</dbReference>
<evidence type="ECO:0000259" key="5">
    <source>
        <dbReference type="PROSITE" id="PS50043"/>
    </source>
</evidence>
<keyword evidence="3" id="KW-0804">Transcription</keyword>
<feature type="domain" description="HTH luxR-type" evidence="5">
    <location>
        <begin position="136"/>
        <end position="201"/>
    </location>
</feature>
<sequence>MDNRIYLIDDDESIRASLTFLFSTLNWPVEAFSGIETFTRQYDSVTALTGCLILDMRMPGKGGLRWLEEGNWPWPLLPVVMMTGHGTIDACRRAFHHGVFEFFTKPLDADQLIETIQAAFAESDKRAAGWQEFIRVKTLFSTLSTRETEVLNELMSGLSNKEVAQRLKLSPRTVEAHRAAVFSKLGVTSLVQAIREHDKLQYV</sequence>
<dbReference type="EMBL" id="JMTB01000025">
    <property type="protein sequence ID" value="KFC11287.1"/>
    <property type="molecule type" value="Genomic_DNA"/>
</dbReference>
<dbReference type="PANTHER" id="PTHR44688">
    <property type="entry name" value="DNA-BINDING TRANSCRIPTIONAL ACTIVATOR DEVR_DOSR"/>
    <property type="match status" value="1"/>
</dbReference>
<dbReference type="OrthoDB" id="9802186at2"/>
<dbReference type="PROSITE" id="PS50110">
    <property type="entry name" value="RESPONSE_REGULATORY"/>
    <property type="match status" value="1"/>
</dbReference>
<comment type="caution">
    <text evidence="7">The sequence shown here is derived from an EMBL/GenBank/DDBJ whole genome shotgun (WGS) entry which is preliminary data.</text>
</comment>
<keyword evidence="2" id="KW-0238">DNA-binding</keyword>
<dbReference type="SUPFAM" id="SSF52172">
    <property type="entry name" value="CheY-like"/>
    <property type="match status" value="1"/>
</dbReference>
<dbReference type="SMART" id="SM00421">
    <property type="entry name" value="HTH_LUXR"/>
    <property type="match status" value="1"/>
</dbReference>
<evidence type="ECO:0000259" key="6">
    <source>
        <dbReference type="PROSITE" id="PS50110"/>
    </source>
</evidence>
<dbReference type="PANTHER" id="PTHR44688:SF16">
    <property type="entry name" value="DNA-BINDING TRANSCRIPTIONAL ACTIVATOR DEVR_DOSR"/>
    <property type="match status" value="1"/>
</dbReference>
<protein>
    <submittedName>
        <fullName evidence="7">FixJ family transcriptional regulator</fullName>
    </submittedName>
</protein>
<organism evidence="7 8">
    <name type="scientific">Trabulsiella guamensis ATCC 49490</name>
    <dbReference type="NCBI Taxonomy" id="1005994"/>
    <lineage>
        <taxon>Bacteria</taxon>
        <taxon>Pseudomonadati</taxon>
        <taxon>Pseudomonadota</taxon>
        <taxon>Gammaproteobacteria</taxon>
        <taxon>Enterobacterales</taxon>
        <taxon>Enterobacteriaceae</taxon>
        <taxon>Trabulsiella</taxon>
    </lineage>
</organism>
<dbReference type="InterPro" id="IPR000792">
    <property type="entry name" value="Tscrpt_reg_LuxR_C"/>
</dbReference>
<dbReference type="InterPro" id="IPR016032">
    <property type="entry name" value="Sig_transdc_resp-reg_C-effctor"/>
</dbReference>
<dbReference type="AlphaFoldDB" id="A0A085AM42"/>
<dbReference type="CDD" id="cd06170">
    <property type="entry name" value="LuxR_C_like"/>
    <property type="match status" value="1"/>
</dbReference>
<keyword evidence="4" id="KW-0597">Phosphoprotein</keyword>
<dbReference type="eggNOG" id="COG4566">
    <property type="taxonomic scope" value="Bacteria"/>
</dbReference>
<dbReference type="SUPFAM" id="SSF46894">
    <property type="entry name" value="C-terminal effector domain of the bipartite response regulators"/>
    <property type="match status" value="1"/>
</dbReference>
<feature type="domain" description="Response regulatory" evidence="6">
    <location>
        <begin position="4"/>
        <end position="120"/>
    </location>
</feature>
<evidence type="ECO:0000313" key="8">
    <source>
        <dbReference type="Proteomes" id="UP000028630"/>
    </source>
</evidence>
<dbReference type="PROSITE" id="PS50043">
    <property type="entry name" value="HTH_LUXR_2"/>
    <property type="match status" value="1"/>
</dbReference>
<dbReference type="InterPro" id="IPR001789">
    <property type="entry name" value="Sig_transdc_resp-reg_receiver"/>
</dbReference>
<evidence type="ECO:0000256" key="4">
    <source>
        <dbReference type="PROSITE-ProRule" id="PRU00169"/>
    </source>
</evidence>
<dbReference type="SMART" id="SM00448">
    <property type="entry name" value="REC"/>
    <property type="match status" value="1"/>
</dbReference>
<dbReference type="GO" id="GO:0003677">
    <property type="term" value="F:DNA binding"/>
    <property type="evidence" value="ECO:0007669"/>
    <property type="project" value="UniProtKB-KW"/>
</dbReference>
<gene>
    <name evidence="7" type="ORF">GTGU_00452</name>
</gene>
<dbReference type="InterPro" id="IPR036388">
    <property type="entry name" value="WH-like_DNA-bd_sf"/>
</dbReference>
<dbReference type="Gene3D" id="3.40.50.2300">
    <property type="match status" value="1"/>
</dbReference>
<dbReference type="InterPro" id="IPR011006">
    <property type="entry name" value="CheY-like_superfamily"/>
</dbReference>
<dbReference type="Proteomes" id="UP000028630">
    <property type="component" value="Unassembled WGS sequence"/>
</dbReference>
<name>A0A085AM42_9ENTR</name>
<evidence type="ECO:0000256" key="1">
    <source>
        <dbReference type="ARBA" id="ARBA00023015"/>
    </source>
</evidence>
<accession>A0A085AM42</accession>
<dbReference type="PRINTS" id="PR00038">
    <property type="entry name" value="HTHLUXR"/>
</dbReference>
<proteinExistence type="predicted"/>
<evidence type="ECO:0000313" key="7">
    <source>
        <dbReference type="EMBL" id="KFC11287.1"/>
    </source>
</evidence>
<evidence type="ECO:0000256" key="2">
    <source>
        <dbReference type="ARBA" id="ARBA00023125"/>
    </source>
</evidence>
<dbReference type="RefSeq" id="WP_038153938.1">
    <property type="nucleotide sequence ID" value="NZ_JMTB01000025.1"/>
</dbReference>
<dbReference type="GO" id="GO:0000160">
    <property type="term" value="P:phosphorelay signal transduction system"/>
    <property type="evidence" value="ECO:0007669"/>
    <property type="project" value="InterPro"/>
</dbReference>
<dbReference type="GO" id="GO:0006355">
    <property type="term" value="P:regulation of DNA-templated transcription"/>
    <property type="evidence" value="ECO:0007669"/>
    <property type="project" value="InterPro"/>
</dbReference>
<keyword evidence="1" id="KW-0805">Transcription regulation</keyword>
<reference evidence="8" key="1">
    <citation type="submission" date="2014-05" db="EMBL/GenBank/DDBJ databases">
        <title>ATOL: Assembling a taxonomically balanced genome-scale reconstruction of the evolutionary history of the Enterobacteriaceae.</title>
        <authorList>
            <person name="Plunkett G. III"/>
            <person name="Neeno-Eckwall E.C."/>
            <person name="Glasner J.D."/>
            <person name="Perna N.T."/>
        </authorList>
    </citation>
    <scope>NUCLEOTIDE SEQUENCE [LARGE SCALE GENOMIC DNA]</scope>
    <source>
        <strain evidence="8">ATCC 49490</strain>
    </source>
</reference>
<dbReference type="PROSITE" id="PS00622">
    <property type="entry name" value="HTH_LUXR_1"/>
    <property type="match status" value="1"/>
</dbReference>